<dbReference type="RefSeq" id="WP_174191903.1">
    <property type="nucleotide sequence ID" value="NZ_JABULH010000001.1"/>
</dbReference>
<evidence type="ECO:0000313" key="4">
    <source>
        <dbReference type="Proteomes" id="UP000621447"/>
    </source>
</evidence>
<evidence type="ECO:0000256" key="1">
    <source>
        <dbReference type="SAM" id="MobiDB-lite"/>
    </source>
</evidence>
<name>A0ABX2JCK1_9SPHN</name>
<proteinExistence type="predicted"/>
<keyword evidence="4" id="KW-1185">Reference proteome</keyword>
<sequence>MPHPALAALNPASPLAFIRGTSFQRQHGARFPWKDPDTVLSNCALLLLALAAPTLAVTQVAPAAAQETRRSAETKLDGEFAASDTNKDGFLSQAEIQARMSRMKVSGGKTLDPAQAKKIATLFIARADTNKDGKVSEAESQALMSNVFARYDLNKDGRVDGQEAAAARAAARGATTKSGPPAGR</sequence>
<dbReference type="Gene3D" id="1.10.238.10">
    <property type="entry name" value="EF-hand"/>
    <property type="match status" value="1"/>
</dbReference>
<dbReference type="Pfam" id="PF13202">
    <property type="entry name" value="EF-hand_5"/>
    <property type="match status" value="1"/>
</dbReference>
<protein>
    <submittedName>
        <fullName evidence="3">EF-hand domain-containing protein</fullName>
    </submittedName>
</protein>
<reference evidence="3 4" key="1">
    <citation type="submission" date="2020-06" db="EMBL/GenBank/DDBJ databases">
        <title>Sphingomonas hominis sp. nov., a member of the Sphingomonas, isolated from the hair of a 22-year-old girl.</title>
        <authorList>
            <person name="Zhang D.-F."/>
            <person name="Cui X.-W."/>
        </authorList>
    </citation>
    <scope>NUCLEOTIDE SEQUENCE [LARGE SCALE GENOMIC DNA]</scope>
    <source>
        <strain evidence="3 4">HHU CXW</strain>
    </source>
</reference>
<dbReference type="EMBL" id="JABULH010000001">
    <property type="protein sequence ID" value="NTS63801.1"/>
    <property type="molecule type" value="Genomic_DNA"/>
</dbReference>
<feature type="compositionally biased region" description="Low complexity" evidence="1">
    <location>
        <begin position="164"/>
        <end position="174"/>
    </location>
</feature>
<accession>A0ABX2JCK1</accession>
<evidence type="ECO:0000313" key="3">
    <source>
        <dbReference type="EMBL" id="NTS63801.1"/>
    </source>
</evidence>
<dbReference type="InterPro" id="IPR011992">
    <property type="entry name" value="EF-hand-dom_pair"/>
</dbReference>
<dbReference type="Proteomes" id="UP000621447">
    <property type="component" value="Unassembled WGS sequence"/>
</dbReference>
<dbReference type="Pfam" id="PF13499">
    <property type="entry name" value="EF-hand_7"/>
    <property type="match status" value="1"/>
</dbReference>
<feature type="region of interest" description="Disordered" evidence="1">
    <location>
        <begin position="161"/>
        <end position="184"/>
    </location>
</feature>
<evidence type="ECO:0000259" key="2">
    <source>
        <dbReference type="PROSITE" id="PS50222"/>
    </source>
</evidence>
<dbReference type="InterPro" id="IPR018247">
    <property type="entry name" value="EF_Hand_1_Ca_BS"/>
</dbReference>
<dbReference type="PROSITE" id="PS50222">
    <property type="entry name" value="EF_HAND_2"/>
    <property type="match status" value="1"/>
</dbReference>
<comment type="caution">
    <text evidence="3">The sequence shown here is derived from an EMBL/GenBank/DDBJ whole genome shotgun (WGS) entry which is preliminary data.</text>
</comment>
<organism evidence="3 4">
    <name type="scientific">Sphingomonas hominis</name>
    <dbReference type="NCBI Taxonomy" id="2741495"/>
    <lineage>
        <taxon>Bacteria</taxon>
        <taxon>Pseudomonadati</taxon>
        <taxon>Pseudomonadota</taxon>
        <taxon>Alphaproteobacteria</taxon>
        <taxon>Sphingomonadales</taxon>
        <taxon>Sphingomonadaceae</taxon>
        <taxon>Sphingomonas</taxon>
    </lineage>
</organism>
<feature type="domain" description="EF-hand" evidence="2">
    <location>
        <begin position="71"/>
        <end position="106"/>
    </location>
</feature>
<gene>
    <name evidence="3" type="ORF">HRV97_01330</name>
</gene>
<dbReference type="SUPFAM" id="SSF47473">
    <property type="entry name" value="EF-hand"/>
    <property type="match status" value="1"/>
</dbReference>
<dbReference type="PROSITE" id="PS00018">
    <property type="entry name" value="EF_HAND_1"/>
    <property type="match status" value="1"/>
</dbReference>
<dbReference type="InterPro" id="IPR002048">
    <property type="entry name" value="EF_hand_dom"/>
</dbReference>